<dbReference type="OrthoDB" id="187617at2759"/>
<dbReference type="Proteomes" id="UP000069549">
    <property type="component" value="Chromosome 14"/>
</dbReference>
<dbReference type="PANTHER" id="PTHR11864:SF0">
    <property type="entry name" value="PRP40 PRE-MRNA PROCESSING FACTOR 40 HOMOLOG A (YEAST)"/>
    <property type="match status" value="1"/>
</dbReference>
<feature type="domain" description="WW" evidence="2">
    <location>
        <begin position="143"/>
        <end position="171"/>
    </location>
</feature>
<dbReference type="SMART" id="SM00441">
    <property type="entry name" value="FF"/>
    <property type="match status" value="2"/>
</dbReference>
<dbReference type="SUPFAM" id="SSF81698">
    <property type="entry name" value="FF domain"/>
    <property type="match status" value="2"/>
</dbReference>
<dbReference type="EMBL" id="LT160034">
    <property type="protein sequence ID" value="CXJ14312.1"/>
    <property type="molecule type" value="Genomic_DNA"/>
</dbReference>
<evidence type="ECO:0000256" key="1">
    <source>
        <dbReference type="SAM" id="MobiDB-lite"/>
    </source>
</evidence>
<dbReference type="OMA" id="RDEIFQD"/>
<dbReference type="GO" id="GO:0003723">
    <property type="term" value="F:RNA binding"/>
    <property type="evidence" value="ECO:0007669"/>
    <property type="project" value="TreeGrafter"/>
</dbReference>
<evidence type="ECO:0000313" key="8">
    <source>
        <dbReference type="EMBL" id="SCO64076.1"/>
    </source>
</evidence>
<evidence type="ECO:0000313" key="9">
    <source>
        <dbReference type="Proteomes" id="UP000069549"/>
    </source>
</evidence>
<dbReference type="Pfam" id="PF25432">
    <property type="entry name" value="FF_PRPF40A"/>
    <property type="match status" value="1"/>
</dbReference>
<dbReference type="Gene3D" id="1.10.10.440">
    <property type="entry name" value="FF domain"/>
    <property type="match status" value="2"/>
</dbReference>
<reference evidence="4 9" key="1">
    <citation type="submission" date="2016-02" db="EMBL/GenBank/DDBJ databases">
        <authorList>
            <consortium name="Pathogen Informatics"/>
        </authorList>
    </citation>
    <scope>NUCLEOTIDE SEQUENCE [LARGE SCALE GENOMIC DNA]</scope>
    <source>
        <strain evidence="4 9">K173</strain>
        <strain evidence="5 13">NK65 ny</strain>
        <strain evidence="6 12">NK65e</strain>
        <strain evidence="8 10">SP11 Antwerpcl1</strain>
        <strain evidence="7 11">SP11 RLL</strain>
    </source>
</reference>
<evidence type="ECO:0000313" key="4">
    <source>
        <dbReference type="EMBL" id="CXJ14312.1"/>
    </source>
</evidence>
<evidence type="ECO:0000313" key="6">
    <source>
        <dbReference type="EMBL" id="SCN28320.1"/>
    </source>
</evidence>
<evidence type="ECO:0000259" key="3">
    <source>
        <dbReference type="PROSITE" id="PS51676"/>
    </source>
</evidence>
<dbReference type="Proteomes" id="UP000219860">
    <property type="component" value="Chromosome 14"/>
</dbReference>
<gene>
    <name evidence="4" type="primary">PRP40</name>
    <name evidence="4" type="ORF">PBK173_000442100</name>
    <name evidence="6" type="ORF">PBNK65E_000431900</name>
    <name evidence="5" type="ORF">PBNK65NY_000430900</name>
    <name evidence="8" type="ORF">PBSP11A_000431500</name>
    <name evidence="7" type="ORF">PBSP11RLL_000431100</name>
</gene>
<accession>A0A0Z0AJ50</accession>
<name>A0A0Z0AJ50_PLABE</name>
<dbReference type="Pfam" id="PF01846">
    <property type="entry name" value="FF"/>
    <property type="match status" value="2"/>
</dbReference>
<evidence type="ECO:0000313" key="13">
    <source>
        <dbReference type="Proteomes" id="UP000516480"/>
    </source>
</evidence>
<dbReference type="VEuPathDB" id="PlasmoDB:PBANKA_1415000"/>
<dbReference type="Gene3D" id="2.20.70.10">
    <property type="match status" value="2"/>
</dbReference>
<dbReference type="SUPFAM" id="SSF51045">
    <property type="entry name" value="WW domain"/>
    <property type="match status" value="2"/>
</dbReference>
<feature type="compositionally biased region" description="Acidic residues" evidence="1">
    <location>
        <begin position="748"/>
        <end position="757"/>
    </location>
</feature>
<feature type="region of interest" description="Disordered" evidence="1">
    <location>
        <begin position="721"/>
        <end position="789"/>
    </location>
</feature>
<dbReference type="SMART" id="SM00456">
    <property type="entry name" value="WW"/>
    <property type="match status" value="2"/>
</dbReference>
<dbReference type="PROSITE" id="PS50020">
    <property type="entry name" value="WW_DOMAIN_2"/>
    <property type="match status" value="2"/>
</dbReference>
<dbReference type="EMBL" id="LT608262">
    <property type="protein sequence ID" value="SCO64076.1"/>
    <property type="molecule type" value="Genomic_DNA"/>
</dbReference>
<feature type="domain" description="FF" evidence="3">
    <location>
        <begin position="319"/>
        <end position="375"/>
    </location>
</feature>
<dbReference type="Proteomes" id="UP000219974">
    <property type="component" value="Chromosome 14"/>
</dbReference>
<dbReference type="AlphaFoldDB" id="A0A0Z0AJ50"/>
<dbReference type="PROSITE" id="PS51676">
    <property type="entry name" value="FF"/>
    <property type="match status" value="1"/>
</dbReference>
<evidence type="ECO:0000313" key="5">
    <source>
        <dbReference type="EMBL" id="SCM26181.1"/>
    </source>
</evidence>
<feature type="domain" description="WW" evidence="2">
    <location>
        <begin position="186"/>
        <end position="213"/>
    </location>
</feature>
<dbReference type="CDD" id="cd00201">
    <property type="entry name" value="WW"/>
    <property type="match status" value="2"/>
</dbReference>
<dbReference type="EMBL" id="LT608150">
    <property type="protein sequence ID" value="SCM26181.1"/>
    <property type="molecule type" value="Genomic_DNA"/>
</dbReference>
<dbReference type="InterPro" id="IPR039726">
    <property type="entry name" value="Prp40-like"/>
</dbReference>
<dbReference type="GO" id="GO:0005685">
    <property type="term" value="C:U1 snRNP"/>
    <property type="evidence" value="ECO:0007669"/>
    <property type="project" value="TreeGrafter"/>
</dbReference>
<dbReference type="PANTHER" id="PTHR11864">
    <property type="entry name" value="PRE-MRNA-PROCESSING PROTEIN PRP40"/>
    <property type="match status" value="1"/>
</dbReference>
<dbReference type="GO" id="GO:0071004">
    <property type="term" value="C:U2-type prespliceosome"/>
    <property type="evidence" value="ECO:0007669"/>
    <property type="project" value="TreeGrafter"/>
</dbReference>
<dbReference type="Proteomes" id="UP000220214">
    <property type="component" value="Chromosome 14"/>
</dbReference>
<dbReference type="EMBL" id="LT614640">
    <property type="protein sequence ID" value="SCN28320.1"/>
    <property type="molecule type" value="Genomic_DNA"/>
</dbReference>
<evidence type="ECO:0000259" key="2">
    <source>
        <dbReference type="PROSITE" id="PS50020"/>
    </source>
</evidence>
<evidence type="ECO:0000313" key="10">
    <source>
        <dbReference type="Proteomes" id="UP000219860"/>
    </source>
</evidence>
<evidence type="ECO:0000313" key="12">
    <source>
        <dbReference type="Proteomes" id="UP000220214"/>
    </source>
</evidence>
<sequence length="789" mass="93423">MPSSQNKSNLGNFPNNPNLGVFPNLPNIPGFPTLPNVGLNNNSMINNSSFINNNAIPLPFLPGIIPNINPSYENFNQLIHPQNNNMNVPLPPSNPSILGDMMKMYNKDFMLNNSNQMINNNLVNTTNNIPLNFMTNFNVNNHGWCEMVAKNGRKYYYNTITKISKWDKPDELKTKLELRISQNTKWKEYLCSDGRKYWHHEETNISVWDEPEEIKKIRLECASEENENNIDTKDSESNTEKVNKNQTSLNEIKNNDSTILGSNTPIIDNINDYTKISIENKTNFDNINKINNEKRGNIINNNNNININNSGKWIKFENKKDAREHLKILFEEKNIHPKLPWENALKILEEDNRWQTLVILTKGEKKQLFSEYTSQAIKKSAEDGRRKRQKSRELIFQALVCWDKLNERTTYVDFATEFHNEVWWNWISETERDEIFQDFLDDCKQKFKEERRKKRKEKSEILKEKFQKYADENNSLKWEDVQNYFNNDEDFNSIHKIDVLAAWESFYEKYYNNEKNELKKKVLRILRKKRDSFIELLNEYHEKNILNMKTEWIFFVSKIYKDGRYTDLLGHQGSTPRILFDEFTDALKEQYLRHKYYIKSSYKENNWTIDENTTFDDFVKFFANTQKEYNIPEINMNYIYESLQKKFKEKKKKNLKRINKVAKFLLKLPELKPNMTYNKVISIIKNSSKWEAISDLCPKEEHKLAAYDIWKSNVNSKKRALSTESINSNSHKNGKSQRKKDSLKYTDDDNDDSEEDDKPYSKHRKYSKEDSDSSAQTIESLRTVDNVSS</sequence>
<dbReference type="EMBL" id="LT608278">
    <property type="protein sequence ID" value="SCO62518.1"/>
    <property type="molecule type" value="Genomic_DNA"/>
</dbReference>
<dbReference type="GO" id="GO:0045292">
    <property type="term" value="P:mRNA cis splicing, via spliceosome"/>
    <property type="evidence" value="ECO:0007669"/>
    <property type="project" value="InterPro"/>
</dbReference>
<dbReference type="InterPro" id="IPR002713">
    <property type="entry name" value="FF_domain"/>
</dbReference>
<dbReference type="InterPro" id="IPR036517">
    <property type="entry name" value="FF_domain_sf"/>
</dbReference>
<feature type="compositionally biased region" description="Polar residues" evidence="1">
    <location>
        <begin position="722"/>
        <end position="731"/>
    </location>
</feature>
<dbReference type="Pfam" id="PF00397">
    <property type="entry name" value="WW"/>
    <property type="match status" value="1"/>
</dbReference>
<dbReference type="FunFam" id="2.20.70.10:FF:000105">
    <property type="entry name" value="Pre-mRNA-processing factor 40, putative"/>
    <property type="match status" value="1"/>
</dbReference>
<evidence type="ECO:0000313" key="7">
    <source>
        <dbReference type="EMBL" id="SCO62518.1"/>
    </source>
</evidence>
<evidence type="ECO:0000313" key="11">
    <source>
        <dbReference type="Proteomes" id="UP000219974"/>
    </source>
</evidence>
<organism evidence="4 9">
    <name type="scientific">Plasmodium berghei</name>
    <dbReference type="NCBI Taxonomy" id="5821"/>
    <lineage>
        <taxon>Eukaryota</taxon>
        <taxon>Sar</taxon>
        <taxon>Alveolata</taxon>
        <taxon>Apicomplexa</taxon>
        <taxon>Aconoidasida</taxon>
        <taxon>Haemosporida</taxon>
        <taxon>Plasmodiidae</taxon>
        <taxon>Plasmodium</taxon>
        <taxon>Plasmodium (Vinckeia)</taxon>
    </lineage>
</organism>
<dbReference type="InterPro" id="IPR036020">
    <property type="entry name" value="WW_dom_sf"/>
</dbReference>
<feature type="compositionally biased region" description="Polar residues" evidence="1">
    <location>
        <begin position="773"/>
        <end position="789"/>
    </location>
</feature>
<proteinExistence type="predicted"/>
<protein>
    <submittedName>
        <fullName evidence="4">Pre-mRNA-processing factor 40, putative</fullName>
    </submittedName>
</protein>
<dbReference type="Proteomes" id="UP000516480">
    <property type="component" value="Chromosome 14"/>
</dbReference>
<dbReference type="InterPro" id="IPR001202">
    <property type="entry name" value="WW_dom"/>
</dbReference>